<organism evidence="1 2">
    <name type="scientific">Candidatus Roizmanbacteria bacterium RIFCSPLOWO2_01_FULL_35_13</name>
    <dbReference type="NCBI Taxonomy" id="1802055"/>
    <lineage>
        <taxon>Bacteria</taxon>
        <taxon>Candidatus Roizmaniibacteriota</taxon>
    </lineage>
</organism>
<comment type="caution">
    <text evidence="1">The sequence shown here is derived from an EMBL/GenBank/DDBJ whole genome shotgun (WGS) entry which is preliminary data.</text>
</comment>
<evidence type="ECO:0000313" key="2">
    <source>
        <dbReference type="Proteomes" id="UP000179270"/>
    </source>
</evidence>
<proteinExistence type="predicted"/>
<gene>
    <name evidence="1" type="ORF">A3A74_08140</name>
</gene>
<evidence type="ECO:0000313" key="1">
    <source>
        <dbReference type="EMBL" id="OGK41577.1"/>
    </source>
</evidence>
<name>A0A1F7IDZ3_9BACT</name>
<sequence length="179" mass="20876">MPIFNRKKKVTSEELGQGLWLFCKKLSREFYASFSETLEKQGFELNEDQKFSLAREIAIMNLWIISKALGEDRKALEELHRIYIFGHENFAETEDQKIAFPIEAKKELHERYKKYYDAWDDKAGGNQWILALTMLECILNEGNPSKKLINAELNFLLLTDVLLTMKAVLDFRAGYEVAD</sequence>
<dbReference type="Proteomes" id="UP000179270">
    <property type="component" value="Unassembled WGS sequence"/>
</dbReference>
<dbReference type="EMBL" id="MGAF01000017">
    <property type="protein sequence ID" value="OGK41577.1"/>
    <property type="molecule type" value="Genomic_DNA"/>
</dbReference>
<reference evidence="1 2" key="1">
    <citation type="journal article" date="2016" name="Nat. Commun.">
        <title>Thousands of microbial genomes shed light on interconnected biogeochemical processes in an aquifer system.</title>
        <authorList>
            <person name="Anantharaman K."/>
            <person name="Brown C.T."/>
            <person name="Hug L.A."/>
            <person name="Sharon I."/>
            <person name="Castelle C.J."/>
            <person name="Probst A.J."/>
            <person name="Thomas B.C."/>
            <person name="Singh A."/>
            <person name="Wilkins M.J."/>
            <person name="Karaoz U."/>
            <person name="Brodie E.L."/>
            <person name="Williams K.H."/>
            <person name="Hubbard S.S."/>
            <person name="Banfield J.F."/>
        </authorList>
    </citation>
    <scope>NUCLEOTIDE SEQUENCE [LARGE SCALE GENOMIC DNA]</scope>
</reference>
<protein>
    <submittedName>
        <fullName evidence="1">Uncharacterized protein</fullName>
    </submittedName>
</protein>
<accession>A0A1F7IDZ3</accession>
<dbReference type="AlphaFoldDB" id="A0A1F7IDZ3"/>